<protein>
    <recommendedName>
        <fullName evidence="19">DNA excision repair protein ERCC-6</fullName>
    </recommendedName>
    <alternativeName>
        <fullName evidence="20">ATP-dependent helicase ERCC6</fullName>
    </alternativeName>
    <alternativeName>
        <fullName evidence="21">Cockayne syndrome protein CSB</fullName>
    </alternativeName>
    <alternativeName>
        <fullName evidence="4">DNA repair and recombination protein RAD54-like</fullName>
    </alternativeName>
    <alternativeName>
        <fullName evidence="18">Protein okra</fullName>
    </alternativeName>
</protein>
<keyword evidence="9" id="KW-0378">Hydrolase</keyword>
<feature type="compositionally biased region" description="Acidic residues" evidence="22">
    <location>
        <begin position="294"/>
        <end position="304"/>
    </location>
</feature>
<sequence length="1207" mass="138269">MSDEHIKKDVSESLNSKIKCEINTNEEYLNAKKENNLLRDVTDIGKVENNNLEKEKLNVEPQRFEIQRSIISSIEKKQQAAELQFIEGLVVYDQDKFEAGVLEQVENALEEQNKYDVSCKDVAESATLFLDAQEETQRERYIRFGEMTPFGSTPNADNHSRKEFSILEKYLRDQQELEKKSRPIVQTKKTPVKRKLPYSNSKRNNKQIKKIDFYGCNKKKSPDRTVKQDFLNQDSASGSEYVPSESDGFSSEDDEGGGRTIKDRRIRKKCSKKKVKNSLNGITKIPEDWRSDDSDWEYSDEDESDPNKKRKSKKVIDDGDVDEYNKRITCWKKTNDKNNTGDHKLEGDYQIPNIIWTKLYGYQKVGVQWLWELDQQRCGGILGDEMGLGKTIQVIAFLAGLHSSQLKDKDTGYRGLGPSLIVCPTTVMHQWVREFHTWFPILRVALLHESGTFNGKDKTKLIRNIHSSGGLLVTSYTGVVQNKDALILRKWHYIILDEGHKIRNPDAQVTLVVKQFKTTHRIILSGSPMQNNLKELWSLFDFIFPGKLGTLPVFLAQFAVPITQGGYANASQVQVTTAFKCATVLKDSIAPYLLRRMKADVQSHISLPDKNEQVLFCRLTEEQRKYYKGYLDTPEVDRILQGHAQIFLGLITLRKICNHPDLFSGGFKLFPGETEDRINNEDRYGHWSRSGKMIVVETLLKIWKKQEHRVLIFTQSRQMLTVLQTFVEQQYYKYLKLDGSTSIGARQPLIDKFNQDKSYFIMLLTTRVGGLGVNLTGANRVLIYDPDWNPATDTQARERAWRIGQTQSVTIYRLITAGTIEEKMYHRQIFKQFLTNKVLKDPKQRRFFKSNDLFELFTLKESDVDGSTETGAIFAGTGSEVKLDPRKSYHFHKTSNPKAISEAPTVTFSKKKLEDMKKLAHLLSKKFMKSSVKDINVPEEKAIDRLNGDSASVCSKKNNRDKNVKRNDEQLNEPKSSCKVSRKIHKNKKRKRCAVFEGEPISHLVRHDSAARNLEEDNNIEKTYATQDEYVLKKLFSKSGLQTALKHDTIMEGGPADYALVEGEAERVAKQAVEALKESRRDCWNATSGVPTFTGQSGILRFGSRPRFGARKLGSGAVSSCEIIDSIKQRNLSRNAKETETILLNDIREFVSSEGGTTTTSQIVNTFEKRLPENSSPLFKYLLMQICTFYRAPDKLGYWTLKDDFNW</sequence>
<evidence type="ECO:0000256" key="17">
    <source>
        <dbReference type="ARBA" id="ARBA00024776"/>
    </source>
</evidence>
<dbReference type="SMART" id="SM00490">
    <property type="entry name" value="HELICc"/>
    <property type="match status" value="1"/>
</dbReference>
<evidence type="ECO:0000259" key="24">
    <source>
        <dbReference type="PROSITE" id="PS51194"/>
    </source>
</evidence>
<dbReference type="CDD" id="cd22254">
    <property type="entry name" value="CSB_WHD"/>
    <property type="match status" value="1"/>
</dbReference>
<keyword evidence="6" id="KW-0547">Nucleotide-binding</keyword>
<dbReference type="InterPro" id="IPR001650">
    <property type="entry name" value="Helicase_C-like"/>
</dbReference>
<name>A0A1B6DRP9_9HEMI</name>
<proteinExistence type="inferred from homology"/>
<reference evidence="25" key="1">
    <citation type="submission" date="2015-12" db="EMBL/GenBank/DDBJ databases">
        <title>De novo transcriptome assembly of four potential Pierce s Disease insect vectors from Arizona vineyards.</title>
        <authorList>
            <person name="Tassone E.E."/>
        </authorList>
    </citation>
    <scope>NUCLEOTIDE SEQUENCE</scope>
</reference>
<dbReference type="CDD" id="cd18000">
    <property type="entry name" value="DEXHc_ERCC6"/>
    <property type="match status" value="1"/>
</dbReference>
<dbReference type="GO" id="GO:0016787">
    <property type="term" value="F:hydrolase activity"/>
    <property type="evidence" value="ECO:0007669"/>
    <property type="project" value="UniProtKB-KW"/>
</dbReference>
<dbReference type="SMART" id="SM00487">
    <property type="entry name" value="DEXDc"/>
    <property type="match status" value="1"/>
</dbReference>
<keyword evidence="16" id="KW-0131">Cell cycle</keyword>
<dbReference type="GO" id="GO:0051321">
    <property type="term" value="P:meiotic cell cycle"/>
    <property type="evidence" value="ECO:0007669"/>
    <property type="project" value="UniProtKB-KW"/>
</dbReference>
<dbReference type="GO" id="GO:0005524">
    <property type="term" value="F:ATP binding"/>
    <property type="evidence" value="ECO:0007669"/>
    <property type="project" value="UniProtKB-KW"/>
</dbReference>
<evidence type="ECO:0000256" key="11">
    <source>
        <dbReference type="ARBA" id="ARBA00022840"/>
    </source>
</evidence>
<evidence type="ECO:0000256" key="9">
    <source>
        <dbReference type="ARBA" id="ARBA00022801"/>
    </source>
</evidence>
<evidence type="ECO:0000256" key="16">
    <source>
        <dbReference type="ARBA" id="ARBA00023306"/>
    </source>
</evidence>
<evidence type="ECO:0000256" key="12">
    <source>
        <dbReference type="ARBA" id="ARBA00023125"/>
    </source>
</evidence>
<feature type="region of interest" description="Disordered" evidence="22">
    <location>
        <begin position="284"/>
        <end position="314"/>
    </location>
</feature>
<dbReference type="Gene3D" id="3.40.50.10810">
    <property type="entry name" value="Tandem AAA-ATPase domain"/>
    <property type="match status" value="1"/>
</dbReference>
<dbReference type="Pfam" id="PF00271">
    <property type="entry name" value="Helicase_C"/>
    <property type="match status" value="1"/>
</dbReference>
<keyword evidence="14" id="KW-0539">Nucleus</keyword>
<dbReference type="InterPro" id="IPR058951">
    <property type="entry name" value="WHD_Rad26_CSB-like"/>
</dbReference>
<evidence type="ECO:0000256" key="15">
    <source>
        <dbReference type="ARBA" id="ARBA00023254"/>
    </source>
</evidence>
<dbReference type="PANTHER" id="PTHR45629">
    <property type="entry name" value="SNF2/RAD54 FAMILY MEMBER"/>
    <property type="match status" value="1"/>
</dbReference>
<comment type="subunit">
    <text evidence="3">Interacts (via N-terminus) with spn-A/Rad51.</text>
</comment>
<comment type="function">
    <text evidence="17">Involved in mitotic DNA repair and meiotic recombination. Functions in the recombinational DNA repair pathway. Essential for interhomolog gene conversion (GC), but may have a less important role in intersister GC than spn-A/Rad51. In the presence of DNA, spn-A/Rad51 enhances the ATPase activity of okr/Rad54.</text>
</comment>
<evidence type="ECO:0000259" key="23">
    <source>
        <dbReference type="PROSITE" id="PS51192"/>
    </source>
</evidence>
<evidence type="ECO:0000256" key="6">
    <source>
        <dbReference type="ARBA" id="ARBA00022741"/>
    </source>
</evidence>
<evidence type="ECO:0000256" key="21">
    <source>
        <dbReference type="ARBA" id="ARBA00079118"/>
    </source>
</evidence>
<feature type="region of interest" description="Disordered" evidence="22">
    <location>
        <begin position="950"/>
        <end position="977"/>
    </location>
</feature>
<evidence type="ECO:0000256" key="2">
    <source>
        <dbReference type="ARBA" id="ARBA00007025"/>
    </source>
</evidence>
<dbReference type="InterPro" id="IPR027417">
    <property type="entry name" value="P-loop_NTPase"/>
</dbReference>
<evidence type="ECO:0000256" key="22">
    <source>
        <dbReference type="SAM" id="MobiDB-lite"/>
    </source>
</evidence>
<feature type="compositionally biased region" description="Basic and acidic residues" evidence="22">
    <location>
        <begin position="958"/>
        <end position="969"/>
    </location>
</feature>
<evidence type="ECO:0000256" key="14">
    <source>
        <dbReference type="ARBA" id="ARBA00023242"/>
    </source>
</evidence>
<feature type="region of interest" description="Disordered" evidence="22">
    <location>
        <begin position="175"/>
        <end position="267"/>
    </location>
</feature>
<evidence type="ECO:0000256" key="3">
    <source>
        <dbReference type="ARBA" id="ARBA00011467"/>
    </source>
</evidence>
<dbReference type="FunFam" id="3.40.50.300:FF:000863">
    <property type="entry name" value="DNA excision repair protein ERCC-6"/>
    <property type="match status" value="1"/>
</dbReference>
<dbReference type="InterPro" id="IPR049730">
    <property type="entry name" value="SNF2/RAD54-like_C"/>
</dbReference>
<dbReference type="PANTHER" id="PTHR45629:SF7">
    <property type="entry name" value="DNA EXCISION REPAIR PROTEIN ERCC-6-RELATED"/>
    <property type="match status" value="1"/>
</dbReference>
<dbReference type="InterPro" id="IPR050496">
    <property type="entry name" value="SNF2_RAD54_helicase_repair"/>
</dbReference>
<evidence type="ECO:0000256" key="18">
    <source>
        <dbReference type="ARBA" id="ARBA00029956"/>
    </source>
</evidence>
<dbReference type="InterPro" id="IPR038718">
    <property type="entry name" value="SNF2-like_sf"/>
</dbReference>
<keyword evidence="10" id="KW-0347">Helicase</keyword>
<keyword evidence="5" id="KW-0132">Cell division</keyword>
<evidence type="ECO:0000256" key="8">
    <source>
        <dbReference type="ARBA" id="ARBA00022776"/>
    </source>
</evidence>
<keyword evidence="13" id="KW-0234">DNA repair</keyword>
<dbReference type="CDD" id="cd18793">
    <property type="entry name" value="SF2_C_SNF"/>
    <property type="match status" value="1"/>
</dbReference>
<comment type="subcellular location">
    <subcellularLocation>
        <location evidence="1">Nucleus</location>
    </subcellularLocation>
</comment>
<dbReference type="Gene3D" id="3.40.50.300">
    <property type="entry name" value="P-loop containing nucleotide triphosphate hydrolases"/>
    <property type="match status" value="1"/>
</dbReference>
<evidence type="ECO:0000256" key="20">
    <source>
        <dbReference type="ARBA" id="ARBA00076356"/>
    </source>
</evidence>
<organism evidence="25">
    <name type="scientific">Clastoptera arizonana</name>
    <name type="common">Arizona spittle bug</name>
    <dbReference type="NCBI Taxonomy" id="38151"/>
    <lineage>
        <taxon>Eukaryota</taxon>
        <taxon>Metazoa</taxon>
        <taxon>Ecdysozoa</taxon>
        <taxon>Arthropoda</taxon>
        <taxon>Hexapoda</taxon>
        <taxon>Insecta</taxon>
        <taxon>Pterygota</taxon>
        <taxon>Neoptera</taxon>
        <taxon>Paraneoptera</taxon>
        <taxon>Hemiptera</taxon>
        <taxon>Auchenorrhyncha</taxon>
        <taxon>Cercopoidea</taxon>
        <taxon>Clastopteridae</taxon>
        <taxon>Clastoptera</taxon>
    </lineage>
</organism>
<dbReference type="GO" id="GO:0006283">
    <property type="term" value="P:transcription-coupled nucleotide-excision repair"/>
    <property type="evidence" value="ECO:0007669"/>
    <property type="project" value="TreeGrafter"/>
</dbReference>
<dbReference type="Pfam" id="PF00176">
    <property type="entry name" value="SNF2-rel_dom"/>
    <property type="match status" value="1"/>
</dbReference>
<dbReference type="InterPro" id="IPR000330">
    <property type="entry name" value="SNF2_N"/>
</dbReference>
<comment type="similarity">
    <text evidence="2">Belongs to the SNF2/RAD54 helicase family.</text>
</comment>
<dbReference type="Pfam" id="PF25875">
    <property type="entry name" value="WHD_Rad26_CSB"/>
    <property type="match status" value="1"/>
</dbReference>
<dbReference type="PROSITE" id="PS51192">
    <property type="entry name" value="HELICASE_ATP_BIND_1"/>
    <property type="match status" value="1"/>
</dbReference>
<feature type="domain" description="Helicase ATP-binding" evidence="23">
    <location>
        <begin position="371"/>
        <end position="546"/>
    </location>
</feature>
<dbReference type="GO" id="GO:0008094">
    <property type="term" value="F:ATP-dependent activity, acting on DNA"/>
    <property type="evidence" value="ECO:0007669"/>
    <property type="project" value="TreeGrafter"/>
</dbReference>
<evidence type="ECO:0000256" key="10">
    <source>
        <dbReference type="ARBA" id="ARBA00022806"/>
    </source>
</evidence>
<evidence type="ECO:0000256" key="5">
    <source>
        <dbReference type="ARBA" id="ARBA00022618"/>
    </source>
</evidence>
<evidence type="ECO:0000256" key="7">
    <source>
        <dbReference type="ARBA" id="ARBA00022763"/>
    </source>
</evidence>
<keyword evidence="8" id="KW-0498">Mitosis</keyword>
<keyword evidence="11" id="KW-0067">ATP-binding</keyword>
<accession>A0A1B6DRP9</accession>
<evidence type="ECO:0000313" key="25">
    <source>
        <dbReference type="EMBL" id="JAS28351.1"/>
    </source>
</evidence>
<keyword evidence="15" id="KW-0469">Meiosis</keyword>
<dbReference type="GO" id="GO:0051301">
    <property type="term" value="P:cell division"/>
    <property type="evidence" value="ECO:0007669"/>
    <property type="project" value="UniProtKB-KW"/>
</dbReference>
<feature type="domain" description="Helicase C-terminal" evidence="24">
    <location>
        <begin position="695"/>
        <end position="854"/>
    </location>
</feature>
<dbReference type="InterPro" id="IPR014001">
    <property type="entry name" value="Helicase_ATP-bd"/>
</dbReference>
<dbReference type="PROSITE" id="PS51194">
    <property type="entry name" value="HELICASE_CTER"/>
    <property type="match status" value="1"/>
</dbReference>
<dbReference type="AlphaFoldDB" id="A0A1B6DRP9"/>
<gene>
    <name evidence="25" type="ORF">g.39457</name>
</gene>
<dbReference type="GO" id="GO:0005634">
    <property type="term" value="C:nucleus"/>
    <property type="evidence" value="ECO:0007669"/>
    <property type="project" value="UniProtKB-SubCell"/>
</dbReference>
<evidence type="ECO:0000256" key="13">
    <source>
        <dbReference type="ARBA" id="ARBA00023204"/>
    </source>
</evidence>
<dbReference type="FunFam" id="3.40.50.10810:FF:000042">
    <property type="entry name" value="SNF2 family helicase-like protein"/>
    <property type="match status" value="1"/>
</dbReference>
<dbReference type="EMBL" id="GEDC01008947">
    <property type="protein sequence ID" value="JAS28351.1"/>
    <property type="molecule type" value="Transcribed_RNA"/>
</dbReference>
<evidence type="ECO:0000256" key="4">
    <source>
        <dbReference type="ARBA" id="ARBA00015341"/>
    </source>
</evidence>
<dbReference type="SUPFAM" id="SSF52540">
    <property type="entry name" value="P-loop containing nucleoside triphosphate hydrolases"/>
    <property type="match status" value="2"/>
</dbReference>
<keyword evidence="7" id="KW-0227">DNA damage</keyword>
<evidence type="ECO:0000256" key="19">
    <source>
        <dbReference type="ARBA" id="ARBA00071998"/>
    </source>
</evidence>
<keyword evidence="12" id="KW-0238">DNA-binding</keyword>
<dbReference type="GO" id="GO:0004386">
    <property type="term" value="F:helicase activity"/>
    <property type="evidence" value="ECO:0007669"/>
    <property type="project" value="UniProtKB-KW"/>
</dbReference>
<evidence type="ECO:0000256" key="1">
    <source>
        <dbReference type="ARBA" id="ARBA00004123"/>
    </source>
</evidence>